<dbReference type="Gene3D" id="3.30.70.330">
    <property type="match status" value="1"/>
</dbReference>
<dbReference type="GeneID" id="5544406"/>
<dbReference type="PANTHER" id="PTHR13112:SF0">
    <property type="entry name" value="FI21285P1"/>
    <property type="match status" value="1"/>
</dbReference>
<dbReference type="AlphaFoldDB" id="A7TN58"/>
<evidence type="ECO:0000256" key="3">
    <source>
        <dbReference type="ARBA" id="ARBA00023161"/>
    </source>
</evidence>
<sequence>MSETKPLEKKNKKTGNRYFRRGKKGSGKNKDGIEGKTGASKPGKDGSNGGTVASNNPMANKDKVNNKSDKSKRRRRRNKKKNVGKNGDEEISGHKLVLRLLPPNLTEEKFWEIVTPALDKLENYEIESSYFVQGEYTNKPFQDPSYSRCYIIFKKFDKLKEAAQKLATVNFMDDKIDSAIARIRISPYNKSISVIPPNRPSRRSIEGTVESDSLFKTFIQSLQIMEEEKNHYEYSEVSLFKSLKKELSKRNELANVMNKRREQALIELAGADNKKDGSKKKKKKKKNKKKKSEKIKESEDTNVNKGPSNVKNKKIRKNKQKGSNSQKENHNNSIEKNNNIVILEAAGKKELQRRKKLQKKNEMELSLNKLASLPSKNVEASSETNKQPSKMKILKRPEN</sequence>
<evidence type="ECO:0000256" key="1">
    <source>
        <dbReference type="ARBA" id="ARBA00004123"/>
    </source>
</evidence>
<proteinExistence type="inferred from homology"/>
<dbReference type="InterPro" id="IPR035979">
    <property type="entry name" value="RBD_domain_sf"/>
</dbReference>
<evidence type="ECO:0000256" key="5">
    <source>
        <dbReference type="SAM" id="MobiDB-lite"/>
    </source>
</evidence>
<feature type="region of interest" description="Disordered" evidence="5">
    <location>
        <begin position="1"/>
        <end position="89"/>
    </location>
</feature>
<dbReference type="InterPro" id="IPR039722">
    <property type="entry name" value="Upf3"/>
</dbReference>
<dbReference type="Pfam" id="PF03467">
    <property type="entry name" value="Smg4_UPF3"/>
    <property type="match status" value="1"/>
</dbReference>
<dbReference type="GO" id="GO:0000184">
    <property type="term" value="P:nuclear-transcribed mRNA catabolic process, nonsense-mediated decay"/>
    <property type="evidence" value="ECO:0007669"/>
    <property type="project" value="UniProtKB-KW"/>
</dbReference>
<feature type="compositionally biased region" description="Basic residues" evidence="5">
    <location>
        <begin position="311"/>
        <end position="320"/>
    </location>
</feature>
<dbReference type="CDD" id="cd12455">
    <property type="entry name" value="RRM_like_Smg4_UPF3"/>
    <property type="match status" value="1"/>
</dbReference>
<feature type="compositionally biased region" description="Basic and acidic residues" evidence="5">
    <location>
        <begin position="60"/>
        <end position="69"/>
    </location>
</feature>
<feature type="region of interest" description="Disordered" evidence="5">
    <location>
        <begin position="267"/>
        <end position="399"/>
    </location>
</feature>
<feature type="compositionally biased region" description="Basic residues" evidence="5">
    <location>
        <begin position="70"/>
        <end position="83"/>
    </location>
</feature>
<dbReference type="InterPro" id="IPR005120">
    <property type="entry name" value="UPF3_dom"/>
</dbReference>
<evidence type="ECO:0000313" key="7">
    <source>
        <dbReference type="EMBL" id="EDO16276.1"/>
    </source>
</evidence>
<dbReference type="InParanoid" id="A7TN58"/>
<feature type="compositionally biased region" description="Low complexity" evidence="5">
    <location>
        <begin position="331"/>
        <end position="340"/>
    </location>
</feature>
<dbReference type="KEGG" id="vpo:Kpol_1053p12"/>
<dbReference type="GO" id="GO:0005737">
    <property type="term" value="C:cytoplasm"/>
    <property type="evidence" value="ECO:0007669"/>
    <property type="project" value="TreeGrafter"/>
</dbReference>
<dbReference type="SUPFAM" id="SSF54928">
    <property type="entry name" value="RNA-binding domain, RBD"/>
    <property type="match status" value="1"/>
</dbReference>
<feature type="domain" description="UPF3" evidence="6">
    <location>
        <begin position="93"/>
        <end position="267"/>
    </location>
</feature>
<dbReference type="GO" id="GO:0045727">
    <property type="term" value="P:positive regulation of translation"/>
    <property type="evidence" value="ECO:0007669"/>
    <property type="project" value="TreeGrafter"/>
</dbReference>
<organism evidence="8">
    <name type="scientific">Vanderwaltozyma polyspora (strain ATCC 22028 / DSM 70294 / BCRC 21397 / CBS 2163 / NBRC 10782 / NRRL Y-8283 / UCD 57-17)</name>
    <name type="common">Kluyveromyces polysporus</name>
    <dbReference type="NCBI Taxonomy" id="436907"/>
    <lineage>
        <taxon>Eukaryota</taxon>
        <taxon>Fungi</taxon>
        <taxon>Dikarya</taxon>
        <taxon>Ascomycota</taxon>
        <taxon>Saccharomycotina</taxon>
        <taxon>Saccharomycetes</taxon>
        <taxon>Saccharomycetales</taxon>
        <taxon>Saccharomycetaceae</taxon>
        <taxon>Vanderwaltozyma</taxon>
    </lineage>
</organism>
<evidence type="ECO:0000256" key="4">
    <source>
        <dbReference type="ARBA" id="ARBA00023242"/>
    </source>
</evidence>
<dbReference type="HOGENOM" id="CLU_059786_1_0_1"/>
<dbReference type="InterPro" id="IPR012677">
    <property type="entry name" value="Nucleotide-bd_a/b_plait_sf"/>
</dbReference>
<dbReference type="OrthoDB" id="18087at2759"/>
<dbReference type="eggNOG" id="KOG1295">
    <property type="taxonomic scope" value="Eukaryota"/>
</dbReference>
<keyword evidence="4" id="KW-0539">Nucleus</keyword>
<dbReference type="GO" id="GO:0003729">
    <property type="term" value="F:mRNA binding"/>
    <property type="evidence" value="ECO:0007669"/>
    <property type="project" value="TreeGrafter"/>
</dbReference>
<keyword evidence="3" id="KW-0866">Nonsense-mediated mRNA decay</keyword>
<evidence type="ECO:0000259" key="6">
    <source>
        <dbReference type="Pfam" id="PF03467"/>
    </source>
</evidence>
<dbReference type="PANTHER" id="PTHR13112">
    <property type="entry name" value="UPF3 REGULATOR OF NONSENSE TRANSCRIPTS-LIKE PROTEIN"/>
    <property type="match status" value="1"/>
</dbReference>
<dbReference type="Proteomes" id="UP000000267">
    <property type="component" value="Unassembled WGS sequence"/>
</dbReference>
<dbReference type="STRING" id="436907.A7TN58"/>
<dbReference type="FunCoup" id="A7TN58">
    <property type="interactions" value="127"/>
</dbReference>
<gene>
    <name evidence="7" type="ORF">Kpol_1053p12</name>
</gene>
<reference evidence="7 8" key="1">
    <citation type="journal article" date="2007" name="Proc. Natl. Acad. Sci. U.S.A.">
        <title>Independent sorting-out of thousands of duplicated gene pairs in two yeast species descended from a whole-genome duplication.</title>
        <authorList>
            <person name="Scannell D.R."/>
            <person name="Frank A.C."/>
            <person name="Conant G.C."/>
            <person name="Byrne K.P."/>
            <person name="Woolfit M."/>
            <person name="Wolfe K.H."/>
        </authorList>
    </citation>
    <scope>NUCLEOTIDE SEQUENCE [LARGE SCALE GENOMIC DNA]</scope>
    <source>
        <strain evidence="8">ATCC 22028 / DSM 70294 / BCRC 21397 / CBS 2163 / NBRC 10782 / NRRL Y-8283 / UCD 57-17</strain>
    </source>
</reference>
<feature type="compositionally biased region" description="Basic residues" evidence="5">
    <location>
        <begin position="277"/>
        <end position="293"/>
    </location>
</feature>
<keyword evidence="8" id="KW-1185">Reference proteome</keyword>
<dbReference type="OMA" id="EYHAMVE"/>
<comment type="subcellular location">
    <subcellularLocation>
        <location evidence="1">Nucleus</location>
    </subcellularLocation>
</comment>
<protein>
    <recommendedName>
        <fullName evidence="6">UPF3 domain-containing protein</fullName>
    </recommendedName>
</protein>
<name>A7TN58_VANPO</name>
<comment type="similarity">
    <text evidence="2">Belongs to the RENT3 family.</text>
</comment>
<evidence type="ECO:0000256" key="2">
    <source>
        <dbReference type="ARBA" id="ARBA00005991"/>
    </source>
</evidence>
<accession>A7TN58</accession>
<evidence type="ECO:0000313" key="8">
    <source>
        <dbReference type="Proteomes" id="UP000000267"/>
    </source>
</evidence>
<dbReference type="GO" id="GO:0005730">
    <property type="term" value="C:nucleolus"/>
    <property type="evidence" value="ECO:0007669"/>
    <property type="project" value="TreeGrafter"/>
</dbReference>
<feature type="compositionally biased region" description="Polar residues" evidence="5">
    <location>
        <begin position="374"/>
        <end position="388"/>
    </location>
</feature>
<dbReference type="RefSeq" id="XP_001644134.1">
    <property type="nucleotide sequence ID" value="XM_001644084.1"/>
</dbReference>
<dbReference type="EMBL" id="DS480428">
    <property type="protein sequence ID" value="EDO16276.1"/>
    <property type="molecule type" value="Genomic_DNA"/>
</dbReference>
<feature type="compositionally biased region" description="Basic residues" evidence="5">
    <location>
        <begin position="10"/>
        <end position="27"/>
    </location>
</feature>